<organism evidence="6 7">
    <name type="scientific">Aliivibrio wodanis</name>
    <dbReference type="NCBI Taxonomy" id="80852"/>
    <lineage>
        <taxon>Bacteria</taxon>
        <taxon>Pseudomonadati</taxon>
        <taxon>Pseudomonadota</taxon>
        <taxon>Gammaproteobacteria</taxon>
        <taxon>Vibrionales</taxon>
        <taxon>Vibrionaceae</taxon>
        <taxon>Aliivibrio</taxon>
    </lineage>
</organism>
<dbReference type="InterPro" id="IPR015919">
    <property type="entry name" value="Cadherin-like_sf"/>
</dbReference>
<evidence type="ECO:0000259" key="5">
    <source>
        <dbReference type="PROSITE" id="PS50268"/>
    </source>
</evidence>
<keyword evidence="7" id="KW-1185">Reference proteome</keyword>
<dbReference type="InterPro" id="IPR013783">
    <property type="entry name" value="Ig-like_fold"/>
</dbReference>
<dbReference type="PANTHER" id="PTHR24027:SF438">
    <property type="entry name" value="CADHERIN 23"/>
    <property type="match status" value="1"/>
</dbReference>
<dbReference type="KEGG" id="awd:AWOD_II_1303"/>
<dbReference type="InterPro" id="IPR001343">
    <property type="entry name" value="Hemolysn_Ca-bd"/>
</dbReference>
<dbReference type="PRINTS" id="PR00313">
    <property type="entry name" value="CABNDNGRPT"/>
</dbReference>
<feature type="domain" description="Cadherin" evidence="5">
    <location>
        <begin position="838"/>
        <end position="934"/>
    </location>
</feature>
<feature type="domain" description="Cadherin" evidence="5">
    <location>
        <begin position="1510"/>
        <end position="1603"/>
    </location>
</feature>
<dbReference type="Pfam" id="PF17963">
    <property type="entry name" value="Big_9"/>
    <property type="match status" value="1"/>
</dbReference>
<evidence type="ECO:0000256" key="4">
    <source>
        <dbReference type="ARBA" id="ARBA00023136"/>
    </source>
</evidence>
<dbReference type="HOGENOM" id="CLU_225355_0_0_6"/>
<proteinExistence type="predicted"/>
<feature type="domain" description="Cadherin" evidence="5">
    <location>
        <begin position="726"/>
        <end position="821"/>
    </location>
</feature>
<accession>A0A090I8E4</accession>
<gene>
    <name evidence="6" type="ORF">AWOD_II_1303</name>
</gene>
<dbReference type="Gene3D" id="2.60.40.60">
    <property type="entry name" value="Cadherins"/>
    <property type="match status" value="14"/>
</dbReference>
<dbReference type="GO" id="GO:0007156">
    <property type="term" value="P:homophilic cell adhesion via plasma membrane adhesion molecules"/>
    <property type="evidence" value="ECO:0007669"/>
    <property type="project" value="InterPro"/>
</dbReference>
<dbReference type="STRING" id="80852.AWOD_II_1303"/>
<comment type="subcellular location">
    <subcellularLocation>
        <location evidence="1">Membrane</location>
    </subcellularLocation>
</comment>
<evidence type="ECO:0000256" key="2">
    <source>
        <dbReference type="ARBA" id="ARBA00022737"/>
    </source>
</evidence>
<feature type="domain" description="Cadherin" evidence="5">
    <location>
        <begin position="271"/>
        <end position="371"/>
    </location>
</feature>
<feature type="domain" description="Cadherin" evidence="5">
    <location>
        <begin position="1398"/>
        <end position="1493"/>
    </location>
</feature>
<feature type="domain" description="Cadherin" evidence="5">
    <location>
        <begin position="1622"/>
        <end position="1718"/>
    </location>
</feature>
<evidence type="ECO:0000313" key="7">
    <source>
        <dbReference type="Proteomes" id="UP000032427"/>
    </source>
</evidence>
<feature type="domain" description="Cadherin" evidence="5">
    <location>
        <begin position="502"/>
        <end position="595"/>
    </location>
</feature>
<dbReference type="InterPro" id="IPR039808">
    <property type="entry name" value="Cadherin"/>
</dbReference>
<keyword evidence="4" id="KW-0472">Membrane</keyword>
<dbReference type="Pfam" id="PF00028">
    <property type="entry name" value="Cadherin"/>
    <property type="match status" value="14"/>
</dbReference>
<dbReference type="GO" id="GO:0016342">
    <property type="term" value="C:catenin complex"/>
    <property type="evidence" value="ECO:0007669"/>
    <property type="project" value="TreeGrafter"/>
</dbReference>
<dbReference type="GO" id="GO:0008013">
    <property type="term" value="F:beta-catenin binding"/>
    <property type="evidence" value="ECO:0007669"/>
    <property type="project" value="TreeGrafter"/>
</dbReference>
<dbReference type="PATRIC" id="fig|80852.17.peg.4112"/>
<feature type="domain" description="Cadherin" evidence="5">
    <location>
        <begin position="614"/>
        <end position="709"/>
    </location>
</feature>
<dbReference type="SMART" id="SM00112">
    <property type="entry name" value="CA"/>
    <property type="match status" value="14"/>
</dbReference>
<name>A0A090I8E4_9GAMM</name>
<dbReference type="Gene3D" id="2.60.40.10">
    <property type="entry name" value="Immunoglobulins"/>
    <property type="match status" value="1"/>
</dbReference>
<dbReference type="PROSITE" id="PS50268">
    <property type="entry name" value="CADHERIN_2"/>
    <property type="match status" value="14"/>
</dbReference>
<dbReference type="Proteomes" id="UP000032427">
    <property type="component" value="Chromosome 2"/>
</dbReference>
<feature type="domain" description="Cadherin" evidence="5">
    <location>
        <begin position="1286"/>
        <end position="1381"/>
    </location>
</feature>
<feature type="domain" description="Cadherin" evidence="5">
    <location>
        <begin position="390"/>
        <end position="485"/>
    </location>
</feature>
<protein>
    <submittedName>
        <fullName evidence="6">Hemolysin-type calcium-binding protein</fullName>
    </submittedName>
</protein>
<keyword evidence="3" id="KW-0106">Calcium</keyword>
<evidence type="ECO:0000313" key="6">
    <source>
        <dbReference type="EMBL" id="CED57916.1"/>
    </source>
</evidence>
<sequence>MDLGSNIMAFKTTENEKQIIVIDVNGNLKLASPGDSIFPGEVSLNKELGELLVEVVDLPEESDDITAILDAILDGQDPSLITEAPAAGESGGSSLTASTEIERVGRSSIAETNFDTSSLQSIGLSETQSLTLLEQYKVYRETGELVVPEQNNVIGSLSDVNVLDNSVSENAIVGDVVNITGQAIDPDSDEVTYRLSDDADGLFQIDPITGVVTVARDGLDFESATSHEIVIVATSTDGSSSEETFVIGVENVDGTTPGQGDTDNDIGAVTDSDGSENTISENAVVGDVVNITGQAVDPDGDEVTYSLSDDANGLFQIDPITGVVTVARDGLDFESETSHEIVIVATSTDGSSSEETFIIGVENADGTTPGQGDTDNDIGAVTDSDGGANTVSENAAVGDVVNIIGQAVDPDGDEVTYSLSDDANGLFQIDPITGVVTVARDGLDFESATSHEVVIVATSTDGSSSEETFVIGVENADDTTTPPEPENNDVGAVTDSDGGANTVSENAAVGDVVNITGQAVDPDGDEVTYSLSDDADGLFQIDPITGVVTVARDGLDFESATSHEIVIVATSTDGSSSEETFVIGVENADGTTPGQGDTDNDIGAVTDSDGGANSVSENAIVGDVVNITGQAIDPDSDEVTYRLSDDADGLFQIDPITGVVTVARDGLDFESATSHEIVIVATSTDGSSSEETFVIGVENVDGTTPPPEPENNDVGVVTDSDGGVNTVSENAAVGDVVNITGQAVDPDGDEVTYSLSDDADGLFQIDPITGVVTVARDGLDFESATSHEIVIVATSTDGSSSEETFVIGVENEDDTTTPPEPENNDVGVVTDSDGGVNTVSENAAVGDVVNITGQAVDPDGDEVTYSLSDDADGLFQIDPITGVVTVARDGLDFESATSHEIVIVATSTDGSSSEETFVIGVENADGGELVVPEQNNVIGSLSDVNVLDNSVSENAIVGDVVNITGQAIDPDSDEVTYRLSDDADGLFQIDPITGVVTVARDGLDFESATSHEIVIVATSSDGSSSEETFVIGVENEDDTTTPPEPENNDVGVVTDSDGGVNTVSENAAVGDVVNITGQAVDPDGDEVTYSLSDDADGLFQIDPITGVVTVARDGLDFESATSHEIVIVATSTDGSSSEETFVIGVENEDDTTTPPEPENNDVGVVTDSDGGVNTVSENAAVGDVVNITGQAVDPDGDEVTYSLSDDADGLFQIDPITGVVTVARDGLDFESATSHEIVIVATSTDGSSSEETFVIGVENADGTTPGQGDTDNDIGAVTDSDGGANTVSENAAVGDVVNIIGQAVDPDGDEVTYSLSDDANGLFQIDPITGVVTVARDGLDFESATSHEVVIVATSTDGSSSEETFVIGVENEDDTTTPPEPENNDVGVVTDSDGGVNTVSENAAVGDVVNITGQAVDPDGDEVTYSLSDDADGLFQIDPITGVVTVARDGLDFESATSHEIVIVATSSDGSSSEETFVIGVENEDDTTTPPEPENNDVGVVTDSDGGVNTVSENAAVGDVVNITGQAVDPDGDEVTYSLSDDADGLFQIDPITGVVTVARDGLDFESATSHEIVIVATSTDGSSSEETFVIGVENADGTTPGQGDTDNDIGAVTDSDGGVNTVSENAAVGDVVNITGQAVDPDGDEVTYSLSDDADGLFQIDPITGVVTVARDGLDFESATSHEIVIVAISSDGSSSEETFVIGVEADTTVPNVDPIADDFKIMLNDETSTQFTFEPHVSDIEDDADANDDKTIDIGITDLPELGTLYLVEGDTRTEITTSTVLTENSQIEYVLNDTVHEDLSFNATDDFLPNYTDGSVSSFTLTSGVIISGGTYTGDSPDAESTLTAGDLFYDDRTGETGLGVGDSELDVDDQDYIEVDFSQVGASESTNIAVTEVNIDFGSIWAHYEDDHGANAEIQVLLFKDGQVVGESPYVFDDSTNSDVYDGSGEFTANIQLDSGFDQIRVYTVHGDGSTVSNSNITLQGVEVVAVSEDIHYKATDSDGGTDPGIITLSSKNSGESKNTDPIANDTEINNAVEDTKILLSTSDFNVSDSDNDTLIFTSTSNLTSGSASINSDGDIEFTPAPDFSGEVTFDYTISDGKGGEATATATIKISAVADIPTLSVIQSSNWIFTSSFEDQPGDDGKKFSSSVDGWTPIAGEGAVETWETGESMSDAGSISASDGNQFLELDSASSFDSTKGVERSIDTQEGKLYTLTLDVAPRPGYDKEYNSFDIVVDGVVVGSWEGSSSPKDQSLEWSTIQVSFYGSSTSQNIQLISTGKHHESGRGALIDNLVIEDHNGVQAGNQEAKTHIDLNDYISGSLTDTDNSEVLSYEIANLPADASIYVNDVYISVTDGKVTLTAEQLSTGKIVFDSSYTGAFTLAVTAIATEISNGDTARSEPQFLDLVVTGKGLVTNPIESTTVQGGDFADQITKGSVQSITPEVNGQTFVIADANNINSGAGNDHVASGSGNDIIHLGDSHTAGYDETQSAYDIADEERALFAKGSDASKLNAQDLDSFISGYSPVAHIDAAHAGAGDDHVFGEGGIDLIYGAEGNDYLDGGEGDDVLRGGSGNDILIGGSGNDILIGGLGNDILTGGTGEDIFKWVDQGADSGLDTIKDFTKGEDLIDLTEILTDDVNQTNVDALLAHIELSESGNDLTLLITDDAGNKHTITVEGGINSFGLESADFNNNQSEILTQLLENQMFKVDV</sequence>
<dbReference type="EMBL" id="LN554847">
    <property type="protein sequence ID" value="CED57916.1"/>
    <property type="molecule type" value="Genomic_DNA"/>
</dbReference>
<feature type="domain" description="Cadherin" evidence="5">
    <location>
        <begin position="159"/>
        <end position="259"/>
    </location>
</feature>
<dbReference type="SUPFAM" id="SSF51120">
    <property type="entry name" value="beta-Roll"/>
    <property type="match status" value="1"/>
</dbReference>
<dbReference type="OrthoDB" id="5918572at2"/>
<dbReference type="InterPro" id="IPR011049">
    <property type="entry name" value="Serralysin-like_metalloprot_C"/>
</dbReference>
<dbReference type="SUPFAM" id="SSF49313">
    <property type="entry name" value="Cadherin-like"/>
    <property type="match status" value="14"/>
</dbReference>
<dbReference type="PANTHER" id="PTHR24027">
    <property type="entry name" value="CADHERIN-23"/>
    <property type="match status" value="1"/>
</dbReference>
<dbReference type="InterPro" id="IPR002126">
    <property type="entry name" value="Cadherin-like_dom"/>
</dbReference>
<keyword evidence="2" id="KW-0677">Repeat</keyword>
<dbReference type="Pfam" id="PF00353">
    <property type="entry name" value="HemolysinCabind"/>
    <property type="match status" value="3"/>
</dbReference>
<evidence type="ECO:0000256" key="1">
    <source>
        <dbReference type="ARBA" id="ARBA00004370"/>
    </source>
</evidence>
<feature type="domain" description="Cadherin" evidence="5">
    <location>
        <begin position="1062"/>
        <end position="1157"/>
    </location>
</feature>
<feature type="domain" description="Cadherin" evidence="5">
    <location>
        <begin position="1174"/>
        <end position="1267"/>
    </location>
</feature>
<dbReference type="CDD" id="cd11304">
    <property type="entry name" value="Cadherin_repeat"/>
    <property type="match status" value="14"/>
</dbReference>
<feature type="domain" description="Cadherin" evidence="5">
    <location>
        <begin position="943"/>
        <end position="1045"/>
    </location>
</feature>
<evidence type="ECO:0000256" key="3">
    <source>
        <dbReference type="ARBA" id="ARBA00022837"/>
    </source>
</evidence>
<dbReference type="PROSITE" id="PS00330">
    <property type="entry name" value="HEMOLYSIN_CALCIUM"/>
    <property type="match status" value="4"/>
</dbReference>
<dbReference type="GO" id="GO:0016477">
    <property type="term" value="P:cell migration"/>
    <property type="evidence" value="ECO:0007669"/>
    <property type="project" value="TreeGrafter"/>
</dbReference>
<dbReference type="InterPro" id="IPR018511">
    <property type="entry name" value="Hemolysin-typ_Ca-bd_CS"/>
</dbReference>
<dbReference type="GO" id="GO:0005509">
    <property type="term" value="F:calcium ion binding"/>
    <property type="evidence" value="ECO:0007669"/>
    <property type="project" value="InterPro"/>
</dbReference>
<reference evidence="7" key="1">
    <citation type="submission" date="2014-09" db="EMBL/GenBank/DDBJ databases">
        <authorList>
            <person name="Hjerde E."/>
        </authorList>
    </citation>
    <scope>NUCLEOTIDE SEQUENCE [LARGE SCALE GENOMIC DNA]</scope>
    <source>
        <strain evidence="7">06/09/139</strain>
    </source>
</reference>
<dbReference type="GO" id="GO:0045296">
    <property type="term" value="F:cadherin binding"/>
    <property type="evidence" value="ECO:0007669"/>
    <property type="project" value="TreeGrafter"/>
</dbReference>